<evidence type="ECO:0000313" key="20">
    <source>
        <dbReference type="Proteomes" id="UP000219338"/>
    </source>
</evidence>
<sequence length="150" mass="16535">MLVAIQRDRGCSMDSAVHHSLSVTSTTMRQSVAPNRSSQTNSAAAAAKLLEKKKEFDAVNALTRASALYLERIEGLSTDFDTMADAGQVFGDVLVQWPKMFQMLNLFLASRAEESSEQARSSSDKKEMLVRIPIEELQETESTEKETTSA</sequence>
<keyword evidence="16" id="KW-0137">Centromere</keyword>
<evidence type="ECO:0000256" key="1">
    <source>
        <dbReference type="ARBA" id="ARBA00004123"/>
    </source>
</evidence>
<dbReference type="OMA" id="QWPKMFQ"/>
<evidence type="ECO:0000256" key="5">
    <source>
        <dbReference type="ARBA" id="ARBA00020260"/>
    </source>
</evidence>
<dbReference type="GO" id="GO:1990023">
    <property type="term" value="C:mitotic spindle midzone"/>
    <property type="evidence" value="ECO:0007669"/>
    <property type="project" value="TreeGrafter"/>
</dbReference>
<evidence type="ECO:0000256" key="18">
    <source>
        <dbReference type="SAM" id="MobiDB-lite"/>
    </source>
</evidence>
<evidence type="ECO:0000256" key="2">
    <source>
        <dbReference type="ARBA" id="ARBA00004186"/>
    </source>
</evidence>
<dbReference type="PANTHER" id="PTHR28036:SF1">
    <property type="entry name" value="DASH COMPLEX SUBUNIT DAD2"/>
    <property type="match status" value="1"/>
</dbReference>
<accession>A0A284QMQ9</accession>
<dbReference type="PANTHER" id="PTHR28036">
    <property type="entry name" value="DASH COMPLEX SUBUNIT DAD2"/>
    <property type="match status" value="1"/>
</dbReference>
<dbReference type="GO" id="GO:0044732">
    <property type="term" value="C:mitotic spindle pole body"/>
    <property type="evidence" value="ECO:0007669"/>
    <property type="project" value="TreeGrafter"/>
</dbReference>
<dbReference type="GO" id="GO:0042729">
    <property type="term" value="C:DASH complex"/>
    <property type="evidence" value="ECO:0007669"/>
    <property type="project" value="InterPro"/>
</dbReference>
<evidence type="ECO:0000256" key="8">
    <source>
        <dbReference type="ARBA" id="ARBA00022618"/>
    </source>
</evidence>
<keyword evidence="10" id="KW-0498">Mitosis</keyword>
<evidence type="ECO:0000256" key="4">
    <source>
        <dbReference type="ARBA" id="ARBA00005501"/>
    </source>
</evidence>
<gene>
    <name evidence="19" type="ORF">ARMOST_00996</name>
</gene>
<comment type="similarity">
    <text evidence="4">Belongs to the DASH complex DAD2 family.</text>
</comment>
<evidence type="ECO:0000256" key="11">
    <source>
        <dbReference type="ARBA" id="ARBA00022829"/>
    </source>
</evidence>
<feature type="region of interest" description="Disordered" evidence="18">
    <location>
        <begin position="114"/>
        <end position="150"/>
    </location>
</feature>
<keyword evidence="9" id="KW-0493">Microtubule</keyword>
<protein>
    <recommendedName>
        <fullName evidence="5">DASH complex subunit DAD2</fullName>
    </recommendedName>
    <alternativeName>
        <fullName evidence="17">Outer kinetochore protein DAD2</fullName>
    </alternativeName>
</protein>
<dbReference type="GO" id="GO:0000278">
    <property type="term" value="P:mitotic cell cycle"/>
    <property type="evidence" value="ECO:0007669"/>
    <property type="project" value="InterPro"/>
</dbReference>
<dbReference type="Pfam" id="PF08654">
    <property type="entry name" value="DASH_Dad2"/>
    <property type="match status" value="1"/>
</dbReference>
<keyword evidence="13" id="KW-0206">Cytoskeleton</keyword>
<evidence type="ECO:0000313" key="19">
    <source>
        <dbReference type="EMBL" id="SJK97743.1"/>
    </source>
</evidence>
<evidence type="ECO:0000256" key="17">
    <source>
        <dbReference type="ARBA" id="ARBA00030568"/>
    </source>
</evidence>
<dbReference type="GO" id="GO:0008608">
    <property type="term" value="P:attachment of spindle microtubules to kinetochore"/>
    <property type="evidence" value="ECO:0007669"/>
    <property type="project" value="TreeGrafter"/>
</dbReference>
<proteinExistence type="inferred from homology"/>
<dbReference type="AlphaFoldDB" id="A0A284QMQ9"/>
<organism evidence="19 20">
    <name type="scientific">Armillaria ostoyae</name>
    <name type="common">Armillaria root rot fungus</name>
    <dbReference type="NCBI Taxonomy" id="47428"/>
    <lineage>
        <taxon>Eukaryota</taxon>
        <taxon>Fungi</taxon>
        <taxon>Dikarya</taxon>
        <taxon>Basidiomycota</taxon>
        <taxon>Agaricomycotina</taxon>
        <taxon>Agaricomycetes</taxon>
        <taxon>Agaricomycetidae</taxon>
        <taxon>Agaricales</taxon>
        <taxon>Marasmiineae</taxon>
        <taxon>Physalacriaceae</taxon>
        <taxon>Armillaria</taxon>
    </lineage>
</organism>
<dbReference type="Proteomes" id="UP000219338">
    <property type="component" value="Unassembled WGS sequence"/>
</dbReference>
<keyword evidence="12" id="KW-0995">Kinetochore</keyword>
<keyword evidence="8" id="KW-0132">Cell division</keyword>
<reference evidence="20" key="1">
    <citation type="journal article" date="2017" name="Nat. Ecol. Evol.">
        <title>Genome expansion and lineage-specific genetic innovations in the forest pathogenic fungi Armillaria.</title>
        <authorList>
            <person name="Sipos G."/>
            <person name="Prasanna A.N."/>
            <person name="Walter M.C."/>
            <person name="O'Connor E."/>
            <person name="Balint B."/>
            <person name="Krizsan K."/>
            <person name="Kiss B."/>
            <person name="Hess J."/>
            <person name="Varga T."/>
            <person name="Slot J."/>
            <person name="Riley R."/>
            <person name="Boka B."/>
            <person name="Rigling D."/>
            <person name="Barry K."/>
            <person name="Lee J."/>
            <person name="Mihaltcheva S."/>
            <person name="LaButti K."/>
            <person name="Lipzen A."/>
            <person name="Waldron R."/>
            <person name="Moloney N.M."/>
            <person name="Sperisen C."/>
            <person name="Kredics L."/>
            <person name="Vagvoelgyi C."/>
            <person name="Patrignani A."/>
            <person name="Fitzpatrick D."/>
            <person name="Nagy I."/>
            <person name="Doyle S."/>
            <person name="Anderson J.B."/>
            <person name="Grigoriev I.V."/>
            <person name="Gueldener U."/>
            <person name="Muensterkoetter M."/>
            <person name="Nagy L.G."/>
        </authorList>
    </citation>
    <scope>NUCLEOTIDE SEQUENCE [LARGE SCALE GENOMIC DNA]</scope>
    <source>
        <strain evidence="20">C18/9</strain>
    </source>
</reference>
<evidence type="ECO:0000256" key="15">
    <source>
        <dbReference type="ARBA" id="ARBA00023306"/>
    </source>
</evidence>
<keyword evidence="15" id="KW-0131">Cell cycle</keyword>
<evidence type="ECO:0000256" key="3">
    <source>
        <dbReference type="ARBA" id="ARBA00004629"/>
    </source>
</evidence>
<dbReference type="EMBL" id="FUEG01000001">
    <property type="protein sequence ID" value="SJK97743.1"/>
    <property type="molecule type" value="Genomic_DNA"/>
</dbReference>
<comment type="subcellular location">
    <subcellularLocation>
        <location evidence="3">Chromosome</location>
        <location evidence="3">Centromere</location>
        <location evidence="3">Kinetochore</location>
    </subcellularLocation>
    <subcellularLocation>
        <location evidence="2">Cytoplasm</location>
        <location evidence="2">Cytoskeleton</location>
        <location evidence="2">Spindle</location>
    </subcellularLocation>
    <subcellularLocation>
        <location evidence="1">Nucleus</location>
    </subcellularLocation>
</comment>
<evidence type="ECO:0000256" key="7">
    <source>
        <dbReference type="ARBA" id="ARBA00022490"/>
    </source>
</evidence>
<keyword evidence="6" id="KW-0158">Chromosome</keyword>
<evidence type="ECO:0000256" key="14">
    <source>
        <dbReference type="ARBA" id="ARBA00023242"/>
    </source>
</evidence>
<evidence type="ECO:0000256" key="9">
    <source>
        <dbReference type="ARBA" id="ARBA00022701"/>
    </source>
</evidence>
<evidence type="ECO:0000256" key="16">
    <source>
        <dbReference type="ARBA" id="ARBA00023328"/>
    </source>
</evidence>
<evidence type="ECO:0000256" key="13">
    <source>
        <dbReference type="ARBA" id="ARBA00023212"/>
    </source>
</evidence>
<evidence type="ECO:0000256" key="6">
    <source>
        <dbReference type="ARBA" id="ARBA00022454"/>
    </source>
</evidence>
<keyword evidence="11" id="KW-0159">Chromosome partition</keyword>
<dbReference type="InterPro" id="IPR013963">
    <property type="entry name" value="DASH_Dad2"/>
</dbReference>
<evidence type="ECO:0000256" key="12">
    <source>
        <dbReference type="ARBA" id="ARBA00022838"/>
    </source>
</evidence>
<dbReference type="OrthoDB" id="3230169at2759"/>
<name>A0A284QMQ9_ARMOS</name>
<dbReference type="GO" id="GO:0051301">
    <property type="term" value="P:cell division"/>
    <property type="evidence" value="ECO:0007669"/>
    <property type="project" value="UniProtKB-KW"/>
</dbReference>
<keyword evidence="20" id="KW-1185">Reference proteome</keyword>
<evidence type="ECO:0000256" key="10">
    <source>
        <dbReference type="ARBA" id="ARBA00022776"/>
    </source>
</evidence>
<keyword evidence="14" id="KW-0539">Nucleus</keyword>
<dbReference type="GO" id="GO:0005874">
    <property type="term" value="C:microtubule"/>
    <property type="evidence" value="ECO:0007669"/>
    <property type="project" value="UniProtKB-KW"/>
</dbReference>
<keyword evidence="7" id="KW-0963">Cytoplasm</keyword>